<dbReference type="PANTHER" id="PTHR30462">
    <property type="entry name" value="INTERMEMBRANE TRANSPORT PROTEIN PQIB-RELATED"/>
    <property type="match status" value="1"/>
</dbReference>
<dbReference type="Proteomes" id="UP000000939">
    <property type="component" value="Chromosome"/>
</dbReference>
<dbReference type="KEGG" id="ant:Arnit_1249"/>
<proteinExistence type="predicted"/>
<dbReference type="Pfam" id="PF04403">
    <property type="entry name" value="PqiA"/>
    <property type="match status" value="1"/>
</dbReference>
<dbReference type="RefSeq" id="WP_013135052.1">
    <property type="nucleotide sequence ID" value="NC_014166.1"/>
</dbReference>
<dbReference type="EMBL" id="CP001999">
    <property type="protein sequence ID" value="ADG92907.1"/>
    <property type="molecule type" value="Genomic_DNA"/>
</dbReference>
<dbReference type="PANTHER" id="PTHR30462:SF3">
    <property type="entry name" value="INTERMEMBRANE TRANSPORT PROTEIN PQIA"/>
    <property type="match status" value="1"/>
</dbReference>
<gene>
    <name evidence="8" type="ordered locus">Arnit_1249</name>
</gene>
<dbReference type="OrthoDB" id="9800207at2"/>
<evidence type="ECO:0000256" key="1">
    <source>
        <dbReference type="ARBA" id="ARBA00004533"/>
    </source>
</evidence>
<evidence type="ECO:0000256" key="3">
    <source>
        <dbReference type="ARBA" id="ARBA00022519"/>
    </source>
</evidence>
<feature type="transmembrane region" description="Helical" evidence="7">
    <location>
        <begin position="166"/>
        <end position="185"/>
    </location>
</feature>
<comment type="subcellular location">
    <subcellularLocation>
        <location evidence="1">Cell inner membrane</location>
    </subcellularLocation>
</comment>
<evidence type="ECO:0000313" key="9">
    <source>
        <dbReference type="Proteomes" id="UP000000939"/>
    </source>
</evidence>
<keyword evidence="3" id="KW-0997">Cell inner membrane</keyword>
<feature type="transmembrane region" description="Helical" evidence="7">
    <location>
        <begin position="41"/>
        <end position="61"/>
    </location>
</feature>
<reference evidence="8 9" key="1">
    <citation type="journal article" date="2010" name="Stand. Genomic Sci.">
        <title>Complete genome sequence of Arcobacter nitrofigilis type strain (CI).</title>
        <authorList>
            <person name="Pati A."/>
            <person name="Gronow S."/>
            <person name="Lapidus A."/>
            <person name="Copeland A."/>
            <person name="Glavina Del Rio T."/>
            <person name="Nolan M."/>
            <person name="Lucas S."/>
            <person name="Tice H."/>
            <person name="Cheng J.F."/>
            <person name="Han C."/>
            <person name="Chertkov O."/>
            <person name="Bruce D."/>
            <person name="Tapia R."/>
            <person name="Goodwin L."/>
            <person name="Pitluck S."/>
            <person name="Liolios K."/>
            <person name="Ivanova N."/>
            <person name="Mavromatis K."/>
            <person name="Chen A."/>
            <person name="Palaniappan K."/>
            <person name="Land M."/>
            <person name="Hauser L."/>
            <person name="Chang Y.J."/>
            <person name="Jeffries C.D."/>
            <person name="Detter J.C."/>
            <person name="Rohde M."/>
            <person name="Goker M."/>
            <person name="Bristow J."/>
            <person name="Eisen J.A."/>
            <person name="Markowitz V."/>
            <person name="Hugenholtz P."/>
            <person name="Klenk H.P."/>
            <person name="Kyrpides N.C."/>
        </authorList>
    </citation>
    <scope>NUCLEOTIDE SEQUENCE [LARGE SCALE GENOMIC DNA]</scope>
    <source>
        <strain evidence="9">ATCC 33309 / DSM 7299 / CCUG 15893 / LMG 7604 / NCTC 12251 / CI</strain>
    </source>
</reference>
<keyword evidence="9" id="KW-1185">Reference proteome</keyword>
<name>D5V4K2_ARCNC</name>
<keyword evidence="2" id="KW-1003">Cell membrane</keyword>
<dbReference type="GO" id="GO:0005886">
    <property type="term" value="C:plasma membrane"/>
    <property type="evidence" value="ECO:0007669"/>
    <property type="project" value="UniProtKB-SubCell"/>
</dbReference>
<evidence type="ECO:0000256" key="7">
    <source>
        <dbReference type="SAM" id="Phobius"/>
    </source>
</evidence>
<keyword evidence="6 7" id="KW-0472">Membrane</keyword>
<dbReference type="eggNOG" id="COG2995">
    <property type="taxonomic scope" value="Bacteria"/>
</dbReference>
<evidence type="ECO:0000256" key="2">
    <source>
        <dbReference type="ARBA" id="ARBA00022475"/>
    </source>
</evidence>
<dbReference type="HOGENOM" id="CLU_041903_2_0_7"/>
<keyword evidence="5 7" id="KW-1133">Transmembrane helix</keyword>
<accession>D5V4K2</accession>
<sequence>MILISCKNCQKVYTKEDYSEFKCERCGHTVRRRVKNTIQTSLALVITSLLLFVLAMIYPMMEITEFGIKKESTIFQGVISFINYGDYFIAIVIFTASIIIPLVKLLVLLFIFVSLWIKTPFSNKTKLKLYHFIELIGKWSMIDIYVVAMLASTIHLGEIFNIKGGVAATAFACVVVLTMIAAHKFDTRIIWDERRKN</sequence>
<evidence type="ECO:0000256" key="6">
    <source>
        <dbReference type="ARBA" id="ARBA00023136"/>
    </source>
</evidence>
<evidence type="ECO:0000313" key="8">
    <source>
        <dbReference type="EMBL" id="ADG92907.1"/>
    </source>
</evidence>
<feature type="transmembrane region" description="Helical" evidence="7">
    <location>
        <begin position="87"/>
        <end position="117"/>
    </location>
</feature>
<dbReference type="AlphaFoldDB" id="D5V4K2"/>
<evidence type="ECO:0000256" key="4">
    <source>
        <dbReference type="ARBA" id="ARBA00022692"/>
    </source>
</evidence>
<dbReference type="InterPro" id="IPR007498">
    <property type="entry name" value="PqiA-like"/>
</dbReference>
<evidence type="ECO:0000256" key="5">
    <source>
        <dbReference type="ARBA" id="ARBA00022989"/>
    </source>
</evidence>
<feature type="transmembrane region" description="Helical" evidence="7">
    <location>
        <begin position="129"/>
        <end position="154"/>
    </location>
</feature>
<protein>
    <submittedName>
        <fullName evidence="8">Paraquat-inducible protein A</fullName>
    </submittedName>
</protein>
<keyword evidence="4 7" id="KW-0812">Transmembrane</keyword>
<organism evidence="8 9">
    <name type="scientific">Arcobacter nitrofigilis (strain ATCC 33309 / DSM 7299 / CCUG 15893 / LMG 7604 / NCTC 12251 / CI)</name>
    <name type="common">Campylobacter nitrofigilis</name>
    <dbReference type="NCBI Taxonomy" id="572480"/>
    <lineage>
        <taxon>Bacteria</taxon>
        <taxon>Pseudomonadati</taxon>
        <taxon>Campylobacterota</taxon>
        <taxon>Epsilonproteobacteria</taxon>
        <taxon>Campylobacterales</taxon>
        <taxon>Arcobacteraceae</taxon>
        <taxon>Arcobacter</taxon>
    </lineage>
</organism>
<dbReference type="STRING" id="572480.Arnit_1249"/>
<dbReference type="InterPro" id="IPR051800">
    <property type="entry name" value="PqiA-PqiB_transport"/>
</dbReference>